<proteinExistence type="predicted"/>
<feature type="chain" id="PRO_5042169323" description="Secreted protein" evidence="1">
    <location>
        <begin position="20"/>
        <end position="150"/>
    </location>
</feature>
<comment type="caution">
    <text evidence="2">The sequence shown here is derived from an EMBL/GenBank/DDBJ whole genome shotgun (WGS) entry which is preliminary data.</text>
</comment>
<evidence type="ECO:0000256" key="1">
    <source>
        <dbReference type="SAM" id="SignalP"/>
    </source>
</evidence>
<organism evidence="2 3">
    <name type="scientific">Mycena belliarum</name>
    <dbReference type="NCBI Taxonomy" id="1033014"/>
    <lineage>
        <taxon>Eukaryota</taxon>
        <taxon>Fungi</taxon>
        <taxon>Dikarya</taxon>
        <taxon>Basidiomycota</taxon>
        <taxon>Agaricomycotina</taxon>
        <taxon>Agaricomycetes</taxon>
        <taxon>Agaricomycetidae</taxon>
        <taxon>Agaricales</taxon>
        <taxon>Marasmiineae</taxon>
        <taxon>Mycenaceae</taxon>
        <taxon>Mycena</taxon>
    </lineage>
</organism>
<dbReference type="AlphaFoldDB" id="A0AAD6XQU4"/>
<dbReference type="EMBL" id="JARJCN010000032">
    <property type="protein sequence ID" value="KAJ7086070.1"/>
    <property type="molecule type" value="Genomic_DNA"/>
</dbReference>
<gene>
    <name evidence="2" type="ORF">B0H15DRAFT_845174</name>
</gene>
<dbReference type="Proteomes" id="UP001222325">
    <property type="component" value="Unassembled WGS sequence"/>
</dbReference>
<keyword evidence="1" id="KW-0732">Signal</keyword>
<evidence type="ECO:0000313" key="2">
    <source>
        <dbReference type="EMBL" id="KAJ7086070.1"/>
    </source>
</evidence>
<feature type="signal peptide" evidence="1">
    <location>
        <begin position="1"/>
        <end position="19"/>
    </location>
</feature>
<sequence length="150" mass="16677">MIYLLVSFLFAALYSSCHLGHLRILVLDTLFEQVLMHDGSSLEITLRAERRKLELLEVDPRYASLGGGGTHVASVTETKSRLRSNGVQGQCCISFIWCKQQLNRSVCPSSGNQRTEGTLKARASRTSIQTIPLAQHANQRHKEPGRKNTA</sequence>
<evidence type="ECO:0000313" key="3">
    <source>
        <dbReference type="Proteomes" id="UP001222325"/>
    </source>
</evidence>
<evidence type="ECO:0008006" key="4">
    <source>
        <dbReference type="Google" id="ProtNLM"/>
    </source>
</evidence>
<name>A0AAD6XQU4_9AGAR</name>
<protein>
    <recommendedName>
        <fullName evidence="4">Secreted protein</fullName>
    </recommendedName>
</protein>
<reference evidence="2" key="1">
    <citation type="submission" date="2023-03" db="EMBL/GenBank/DDBJ databases">
        <title>Massive genome expansion in bonnet fungi (Mycena s.s.) driven by repeated elements and novel gene families across ecological guilds.</title>
        <authorList>
            <consortium name="Lawrence Berkeley National Laboratory"/>
            <person name="Harder C.B."/>
            <person name="Miyauchi S."/>
            <person name="Viragh M."/>
            <person name="Kuo A."/>
            <person name="Thoen E."/>
            <person name="Andreopoulos B."/>
            <person name="Lu D."/>
            <person name="Skrede I."/>
            <person name="Drula E."/>
            <person name="Henrissat B."/>
            <person name="Morin E."/>
            <person name="Kohler A."/>
            <person name="Barry K."/>
            <person name="LaButti K."/>
            <person name="Morin E."/>
            <person name="Salamov A."/>
            <person name="Lipzen A."/>
            <person name="Mereny Z."/>
            <person name="Hegedus B."/>
            <person name="Baldrian P."/>
            <person name="Stursova M."/>
            <person name="Weitz H."/>
            <person name="Taylor A."/>
            <person name="Grigoriev I.V."/>
            <person name="Nagy L.G."/>
            <person name="Martin F."/>
            <person name="Kauserud H."/>
        </authorList>
    </citation>
    <scope>NUCLEOTIDE SEQUENCE</scope>
    <source>
        <strain evidence="2">CBHHK173m</strain>
    </source>
</reference>
<keyword evidence="3" id="KW-1185">Reference proteome</keyword>
<accession>A0AAD6XQU4</accession>